<dbReference type="SUPFAM" id="SSF53474">
    <property type="entry name" value="alpha/beta-Hydrolases"/>
    <property type="match status" value="1"/>
</dbReference>
<dbReference type="GO" id="GO:0016787">
    <property type="term" value="F:hydrolase activity"/>
    <property type="evidence" value="ECO:0007669"/>
    <property type="project" value="UniProtKB-KW"/>
</dbReference>
<sequence length="81" mass="9169">MVFLLIRQFGVILATDHLLSIWLMKDMTLDDMIDDIKAYLEIVGQVTGQAGSIIYVGHSRGTTLMFMYASAYPEEAQKLLR</sequence>
<accession>A0A482W6L9</accession>
<comment type="caution">
    <text evidence="2">The sequence shown here is derived from an EMBL/GenBank/DDBJ whole genome shotgun (WGS) entry which is preliminary data.</text>
</comment>
<proteinExistence type="predicted"/>
<organism evidence="2 3">
    <name type="scientific">Asbolus verrucosus</name>
    <name type="common">Desert ironclad beetle</name>
    <dbReference type="NCBI Taxonomy" id="1661398"/>
    <lineage>
        <taxon>Eukaryota</taxon>
        <taxon>Metazoa</taxon>
        <taxon>Ecdysozoa</taxon>
        <taxon>Arthropoda</taxon>
        <taxon>Hexapoda</taxon>
        <taxon>Insecta</taxon>
        <taxon>Pterygota</taxon>
        <taxon>Neoptera</taxon>
        <taxon>Endopterygota</taxon>
        <taxon>Coleoptera</taxon>
        <taxon>Polyphaga</taxon>
        <taxon>Cucujiformia</taxon>
        <taxon>Tenebrionidae</taxon>
        <taxon>Pimeliinae</taxon>
        <taxon>Asbolus</taxon>
    </lineage>
</organism>
<feature type="non-terminal residue" evidence="2">
    <location>
        <position position="81"/>
    </location>
</feature>
<keyword evidence="2" id="KW-0378">Hydrolase</keyword>
<dbReference type="Pfam" id="PF00561">
    <property type="entry name" value="Abhydrolase_1"/>
    <property type="match status" value="1"/>
</dbReference>
<evidence type="ECO:0000313" key="3">
    <source>
        <dbReference type="Proteomes" id="UP000292052"/>
    </source>
</evidence>
<dbReference type="Proteomes" id="UP000292052">
    <property type="component" value="Unassembled WGS sequence"/>
</dbReference>
<dbReference type="InterPro" id="IPR029058">
    <property type="entry name" value="AB_hydrolase_fold"/>
</dbReference>
<protein>
    <submittedName>
        <fullName evidence="2">Abhydrolase 1 domain containing protein</fullName>
    </submittedName>
</protein>
<name>A0A482W6L9_ASBVE</name>
<evidence type="ECO:0000313" key="2">
    <source>
        <dbReference type="EMBL" id="RZC40820.1"/>
    </source>
</evidence>
<dbReference type="EMBL" id="QDEB01022852">
    <property type="protein sequence ID" value="RZC40820.1"/>
    <property type="molecule type" value="Genomic_DNA"/>
</dbReference>
<evidence type="ECO:0000259" key="1">
    <source>
        <dbReference type="Pfam" id="PF00561"/>
    </source>
</evidence>
<feature type="domain" description="AB hydrolase-1" evidence="1">
    <location>
        <begin position="25"/>
        <end position="78"/>
    </location>
</feature>
<dbReference type="OrthoDB" id="9974421at2759"/>
<dbReference type="Gene3D" id="3.40.50.1820">
    <property type="entry name" value="alpha/beta hydrolase"/>
    <property type="match status" value="1"/>
</dbReference>
<gene>
    <name evidence="2" type="ORF">BDFB_012670</name>
</gene>
<reference evidence="2 3" key="1">
    <citation type="submission" date="2017-03" db="EMBL/GenBank/DDBJ databases">
        <title>Genome of the blue death feigning beetle - Asbolus verrucosus.</title>
        <authorList>
            <person name="Rider S.D."/>
        </authorList>
    </citation>
    <scope>NUCLEOTIDE SEQUENCE [LARGE SCALE GENOMIC DNA]</scope>
    <source>
        <strain evidence="2">Butters</strain>
        <tissue evidence="2">Head and leg muscle</tissue>
    </source>
</reference>
<dbReference type="InterPro" id="IPR000073">
    <property type="entry name" value="AB_hydrolase_1"/>
</dbReference>
<keyword evidence="3" id="KW-1185">Reference proteome</keyword>
<dbReference type="AlphaFoldDB" id="A0A482W6L9"/>